<evidence type="ECO:0000313" key="3">
    <source>
        <dbReference type="Proteomes" id="UP000000589"/>
    </source>
</evidence>
<dbReference type="Proteomes" id="UP000000589">
    <property type="component" value="Chromosome 3"/>
</dbReference>
<dbReference type="GeneTree" id="ENSGT00390000014244"/>
<keyword evidence="3" id="KW-1185">Reference proteome</keyword>
<keyword evidence="4" id="KW-1267">Proteomics identification</keyword>
<organism evidence="1 3">
    <name type="scientific">Mus musculus</name>
    <name type="common">Mouse</name>
    <dbReference type="NCBI Taxonomy" id="10090"/>
    <lineage>
        <taxon>Eukaryota</taxon>
        <taxon>Metazoa</taxon>
        <taxon>Chordata</taxon>
        <taxon>Craniata</taxon>
        <taxon>Vertebrata</taxon>
        <taxon>Euteleostomi</taxon>
        <taxon>Mammalia</taxon>
        <taxon>Eutheria</taxon>
        <taxon>Euarchontoglires</taxon>
        <taxon>Glires</taxon>
        <taxon>Rodentia</taxon>
        <taxon>Myomorpha</taxon>
        <taxon>Muroidea</taxon>
        <taxon>Muridae</taxon>
        <taxon>Murinae</taxon>
        <taxon>Mus</taxon>
        <taxon>Mus</taxon>
    </lineage>
</organism>
<dbReference type="jPOST" id="G3UWX5"/>
<reference evidence="1" key="4">
    <citation type="submission" date="2025-09" db="UniProtKB">
        <authorList>
            <consortium name="Ensembl"/>
        </authorList>
    </citation>
    <scope>IDENTIFICATION</scope>
    <source>
        <strain evidence="1">C57BL/6J</strain>
    </source>
</reference>
<evidence type="ECO:0000313" key="1">
    <source>
        <dbReference type="Ensembl" id="ENSMUSP00000133462.2"/>
    </source>
</evidence>
<reference evidence="1 3" key="1">
    <citation type="journal article" date="2009" name="PLoS Biol.">
        <title>Lineage-specific biology revealed by a finished genome assembly of the mouse.</title>
        <authorList>
            <consortium name="Mouse Genome Sequencing Consortium"/>
            <person name="Church D.M."/>
            <person name="Goodstadt L."/>
            <person name="Hillier L.W."/>
            <person name="Zody M.C."/>
            <person name="Goldstein S."/>
            <person name="She X."/>
            <person name="Bult C.J."/>
            <person name="Agarwala R."/>
            <person name="Cherry J.L."/>
            <person name="DiCuccio M."/>
            <person name="Hlavina W."/>
            <person name="Kapustin Y."/>
            <person name="Meric P."/>
            <person name="Maglott D."/>
            <person name="Birtle Z."/>
            <person name="Marques A.C."/>
            <person name="Graves T."/>
            <person name="Zhou S."/>
            <person name="Teague B."/>
            <person name="Potamousis K."/>
            <person name="Churas C."/>
            <person name="Place M."/>
            <person name="Herschleb J."/>
            <person name="Runnheim R."/>
            <person name="Forrest D."/>
            <person name="Amos-Landgraf J."/>
            <person name="Schwartz D.C."/>
            <person name="Cheng Z."/>
            <person name="Lindblad-Toh K."/>
            <person name="Eichler E.E."/>
            <person name="Ponting C.P."/>
        </authorList>
    </citation>
    <scope>NUCLEOTIDE SEQUENCE [LARGE SCALE GENOMIC DNA]</scope>
    <source>
        <strain evidence="1 3">C57BL/6J</strain>
    </source>
</reference>
<name>G3UWX5_MOUSE</name>
<dbReference type="VEuPathDB" id="HostDB:ENSMUSG00000068877"/>
<dbReference type="ExpressionAtlas" id="G3UWX5">
    <property type="expression patterns" value="baseline and differential"/>
</dbReference>
<dbReference type="AlphaFoldDB" id="G3UWX5"/>
<dbReference type="Ensembl" id="ENSMUST00000131650.9">
    <property type="protein sequence ID" value="ENSMUSP00000133462.2"/>
    <property type="gene ID" value="ENSMUSG00000068877.13"/>
</dbReference>
<evidence type="ECO:0000313" key="2">
    <source>
        <dbReference type="MGI" id="MGI:104859"/>
    </source>
</evidence>
<reference evidence="1" key="3">
    <citation type="submission" date="2025-08" db="UniProtKB">
        <authorList>
            <consortium name="Ensembl"/>
        </authorList>
    </citation>
    <scope>IDENTIFICATION</scope>
    <source>
        <strain evidence="1">C57BL/6J</strain>
    </source>
</reference>
<reference evidence="1 3" key="2">
    <citation type="journal article" date="2011" name="PLoS Biol.">
        <title>Modernizing reference genome assemblies.</title>
        <authorList>
            <person name="Church D.M."/>
            <person name="Schneider V.A."/>
            <person name="Graves T."/>
            <person name="Auger K."/>
            <person name="Cunningham F."/>
            <person name="Bouk N."/>
            <person name="Chen H.C."/>
            <person name="Agarwala R."/>
            <person name="McLaren W.M."/>
            <person name="Ritchie G.R."/>
            <person name="Albracht D."/>
            <person name="Kremitzki M."/>
            <person name="Rock S."/>
            <person name="Kotkiewicz H."/>
            <person name="Kremitzki C."/>
            <person name="Wollam A."/>
            <person name="Trani L."/>
            <person name="Fulton L."/>
            <person name="Fulton R."/>
            <person name="Matthews L."/>
            <person name="Whitehead S."/>
            <person name="Chow W."/>
            <person name="Torrance J."/>
            <person name="Dunn M."/>
            <person name="Harden G."/>
            <person name="Threadgold G."/>
            <person name="Wood J."/>
            <person name="Collins J."/>
            <person name="Heath P."/>
            <person name="Griffiths G."/>
            <person name="Pelan S."/>
            <person name="Grafham D."/>
            <person name="Eichler E.E."/>
            <person name="Weinstock G."/>
            <person name="Mardis E.R."/>
            <person name="Wilson R.K."/>
            <person name="Howe K."/>
            <person name="Flicek P."/>
            <person name="Hubbard T."/>
        </authorList>
    </citation>
    <scope>NUCLEOTIDE SEQUENCE [LARGE SCALE GENOMIC DNA]</scope>
    <source>
        <strain evidence="1 3">C57BL/6J</strain>
    </source>
</reference>
<dbReference type="MGI" id="MGI:104859">
    <property type="gene designation" value="Selenbp2"/>
</dbReference>
<dbReference type="AGR" id="MGI:104859"/>
<dbReference type="ProteomicsDB" id="324472"/>
<gene>
    <name evidence="1 2" type="primary">Selenbp2</name>
</gene>
<proteinExistence type="evidence at protein level"/>
<evidence type="ECO:0007829" key="4">
    <source>
        <dbReference type="ProteomicsDB" id="G3UWX5"/>
    </source>
</evidence>
<sequence>MATKCTKCGPGYPTPLEAMKGHPQVAHALPEGRAAPLRMEHLQQLLWGQHEVTQQADTAWSHVLPHLRGGCGL</sequence>
<dbReference type="HOGENOM" id="CLU_2704188_0_0_1"/>
<accession>G3UWX5</accession>
<dbReference type="Bgee" id="ENSMUSG00000068877">
    <property type="expression patterns" value="Expressed in liver and 59 other cell types or tissues"/>
</dbReference>
<protein>
    <submittedName>
        <fullName evidence="1">Selenium binding protein 2</fullName>
    </submittedName>
</protein>